<evidence type="ECO:0000256" key="7">
    <source>
        <dbReference type="ARBA" id="ARBA00022989"/>
    </source>
</evidence>
<keyword evidence="6 10" id="KW-0812">Transmembrane</keyword>
<feature type="transmembrane region" description="Helical" evidence="10">
    <location>
        <begin position="193"/>
        <end position="215"/>
    </location>
</feature>
<feature type="transmembrane region" description="Helical" evidence="10">
    <location>
        <begin position="145"/>
        <end position="168"/>
    </location>
</feature>
<dbReference type="AlphaFoldDB" id="F4RN35"/>
<comment type="similarity">
    <text evidence="3">Belongs to the TVP38/TMEM64 family.</text>
</comment>
<dbReference type="HOGENOM" id="CLU_021545_0_1_1"/>
<proteinExistence type="inferred from homology"/>
<dbReference type="PANTHER" id="PTHR47549:SF2">
    <property type="entry name" value="GOLGI APPARATUS MEMBRANE PROTEIN TVP38"/>
    <property type="match status" value="1"/>
</dbReference>
<keyword evidence="9 10" id="KW-0472">Membrane</keyword>
<dbReference type="GO" id="GO:0000139">
    <property type="term" value="C:Golgi membrane"/>
    <property type="evidence" value="ECO:0007669"/>
    <property type="project" value="UniProtKB-SubCell"/>
</dbReference>
<dbReference type="OrthoDB" id="166803at2759"/>
<evidence type="ECO:0000256" key="4">
    <source>
        <dbReference type="ARBA" id="ARBA00013533"/>
    </source>
</evidence>
<sequence>MPPLTSDPRYLPYGNDQPITSSDCYPPQQHTMPELVNFPSARTTNDEIGFKEQSEMQEIESLKGFKKFRIKFLRRNQIKWYIITILIVGIIALITIYHAQIIKALKPFAEDLRELKVGNFKIGWVIPILILIIISFPPLLGHEIIVLLCGLVWGLWIGFGIVSIGTYLGELANFFVFKYACKSRAERYEEKNMSFATLSLVIREGGFWIALLARLSAIPSHLLTPVLATSGMNVWIFSAATILSMPKQLSHVYLGTLFEVGKKSKSTSEKLVEYSVLILSFLITIIAAIYIYWRMKKVKPIVLQNRLDLKNQNALHNHPDSGVQPYDLP</sequence>
<evidence type="ECO:0000313" key="13">
    <source>
        <dbReference type="Proteomes" id="UP000001072"/>
    </source>
</evidence>
<dbReference type="VEuPathDB" id="FungiDB:MELLADRAFT_87381"/>
<evidence type="ECO:0000256" key="6">
    <source>
        <dbReference type="ARBA" id="ARBA00022692"/>
    </source>
</evidence>
<comment type="subcellular location">
    <subcellularLocation>
        <location evidence="2">Golgi apparatus membrane</location>
        <topology evidence="2">Multi-pass membrane protein</topology>
    </subcellularLocation>
</comment>
<dbReference type="Proteomes" id="UP000001072">
    <property type="component" value="Unassembled WGS sequence"/>
</dbReference>
<name>F4RN35_MELLP</name>
<dbReference type="KEGG" id="mlr:MELLADRAFT_87381"/>
<feature type="domain" description="VTT" evidence="11">
    <location>
        <begin position="142"/>
        <end position="256"/>
    </location>
</feature>
<dbReference type="FunCoup" id="F4RN35">
    <property type="interactions" value="26"/>
</dbReference>
<dbReference type="GeneID" id="18934495"/>
<keyword evidence="13" id="KW-1185">Reference proteome</keyword>
<feature type="transmembrane region" description="Helical" evidence="10">
    <location>
        <begin position="80"/>
        <end position="102"/>
    </location>
</feature>
<dbReference type="eggNOG" id="KOG3140">
    <property type="taxonomic scope" value="Eukaryota"/>
</dbReference>
<evidence type="ECO:0000256" key="1">
    <source>
        <dbReference type="ARBA" id="ARBA00002978"/>
    </source>
</evidence>
<evidence type="ECO:0000256" key="8">
    <source>
        <dbReference type="ARBA" id="ARBA00023034"/>
    </source>
</evidence>
<dbReference type="InParanoid" id="F4RN35"/>
<accession>F4RN35</accession>
<evidence type="ECO:0000259" key="11">
    <source>
        <dbReference type="Pfam" id="PF09335"/>
    </source>
</evidence>
<evidence type="ECO:0000256" key="2">
    <source>
        <dbReference type="ARBA" id="ARBA00004653"/>
    </source>
</evidence>
<dbReference type="PANTHER" id="PTHR47549">
    <property type="entry name" value="GOLGI APPARATUS MEMBRANE PROTEIN TVP38-RELATED"/>
    <property type="match status" value="1"/>
</dbReference>
<dbReference type="Pfam" id="PF09335">
    <property type="entry name" value="VTT_dom"/>
    <property type="match status" value="1"/>
</dbReference>
<evidence type="ECO:0000256" key="9">
    <source>
        <dbReference type="ARBA" id="ARBA00023136"/>
    </source>
</evidence>
<evidence type="ECO:0000313" key="12">
    <source>
        <dbReference type="EMBL" id="EGG06287.1"/>
    </source>
</evidence>
<feature type="transmembrane region" description="Helical" evidence="10">
    <location>
        <begin position="222"/>
        <end position="243"/>
    </location>
</feature>
<evidence type="ECO:0000256" key="10">
    <source>
        <dbReference type="SAM" id="Phobius"/>
    </source>
</evidence>
<feature type="transmembrane region" description="Helical" evidence="10">
    <location>
        <begin position="274"/>
        <end position="293"/>
    </location>
</feature>
<feature type="transmembrane region" description="Helical" evidence="10">
    <location>
        <begin position="122"/>
        <end position="140"/>
    </location>
</feature>
<dbReference type="InterPro" id="IPR032816">
    <property type="entry name" value="VTT_dom"/>
</dbReference>
<comment type="function">
    <text evidence="1">Golgi membrane protein involved in vesicular trafficking and spindle migration.</text>
</comment>
<keyword evidence="8" id="KW-0333">Golgi apparatus</keyword>
<keyword evidence="7 10" id="KW-1133">Transmembrane helix</keyword>
<dbReference type="EMBL" id="GL883109">
    <property type="protein sequence ID" value="EGG06287.1"/>
    <property type="molecule type" value="Genomic_DNA"/>
</dbReference>
<dbReference type="RefSeq" id="XP_007410525.1">
    <property type="nucleotide sequence ID" value="XM_007410463.1"/>
</dbReference>
<dbReference type="InterPro" id="IPR051076">
    <property type="entry name" value="Golgi_membrane_TVP38/TMEM64"/>
</dbReference>
<evidence type="ECO:0000256" key="3">
    <source>
        <dbReference type="ARBA" id="ARBA00008640"/>
    </source>
</evidence>
<organism evidence="13">
    <name type="scientific">Melampsora larici-populina (strain 98AG31 / pathotype 3-4-7)</name>
    <name type="common">Poplar leaf rust fungus</name>
    <dbReference type="NCBI Taxonomy" id="747676"/>
    <lineage>
        <taxon>Eukaryota</taxon>
        <taxon>Fungi</taxon>
        <taxon>Dikarya</taxon>
        <taxon>Basidiomycota</taxon>
        <taxon>Pucciniomycotina</taxon>
        <taxon>Pucciniomycetes</taxon>
        <taxon>Pucciniales</taxon>
        <taxon>Melampsoraceae</taxon>
        <taxon>Melampsora</taxon>
    </lineage>
</organism>
<evidence type="ECO:0000256" key="5">
    <source>
        <dbReference type="ARBA" id="ARBA00020673"/>
    </source>
</evidence>
<reference evidence="13" key="1">
    <citation type="journal article" date="2011" name="Proc. Natl. Acad. Sci. U.S.A.">
        <title>Obligate biotrophy features unraveled by the genomic analysis of rust fungi.</title>
        <authorList>
            <person name="Duplessis S."/>
            <person name="Cuomo C.A."/>
            <person name="Lin Y.-C."/>
            <person name="Aerts A."/>
            <person name="Tisserant E."/>
            <person name="Veneault-Fourrey C."/>
            <person name="Joly D.L."/>
            <person name="Hacquard S."/>
            <person name="Amselem J."/>
            <person name="Cantarel B.L."/>
            <person name="Chiu R."/>
            <person name="Coutinho P.M."/>
            <person name="Feau N."/>
            <person name="Field M."/>
            <person name="Frey P."/>
            <person name="Gelhaye E."/>
            <person name="Goldberg J."/>
            <person name="Grabherr M.G."/>
            <person name="Kodira C.D."/>
            <person name="Kohler A."/>
            <person name="Kuees U."/>
            <person name="Lindquist E.A."/>
            <person name="Lucas S.M."/>
            <person name="Mago R."/>
            <person name="Mauceli E."/>
            <person name="Morin E."/>
            <person name="Murat C."/>
            <person name="Pangilinan J.L."/>
            <person name="Park R."/>
            <person name="Pearson M."/>
            <person name="Quesneville H."/>
            <person name="Rouhier N."/>
            <person name="Sakthikumar S."/>
            <person name="Salamov A.A."/>
            <person name="Schmutz J."/>
            <person name="Selles B."/>
            <person name="Shapiro H."/>
            <person name="Tanguay P."/>
            <person name="Tuskan G.A."/>
            <person name="Henrissat B."/>
            <person name="Van de Peer Y."/>
            <person name="Rouze P."/>
            <person name="Ellis J.G."/>
            <person name="Dodds P.N."/>
            <person name="Schein J.E."/>
            <person name="Zhong S."/>
            <person name="Hamelin R.C."/>
            <person name="Grigoriev I.V."/>
            <person name="Szabo L.J."/>
            <person name="Martin F."/>
        </authorList>
    </citation>
    <scope>NUCLEOTIDE SEQUENCE [LARGE SCALE GENOMIC DNA]</scope>
    <source>
        <strain evidence="13">98AG31 / pathotype 3-4-7</strain>
    </source>
</reference>
<protein>
    <recommendedName>
        <fullName evidence="4">Golgi apparatus membrane protein TVP38</fullName>
    </recommendedName>
    <alternativeName>
        <fullName evidence="5">Golgi apparatus membrane protein tvp38</fullName>
    </alternativeName>
</protein>
<gene>
    <name evidence="12" type="ORF">MELLADRAFT_87381</name>
</gene>